<feature type="transmembrane region" description="Helical" evidence="1">
    <location>
        <begin position="166"/>
        <end position="186"/>
    </location>
</feature>
<keyword evidence="1" id="KW-0812">Transmembrane</keyword>
<name>A0A4Q0XDY3_9FLAO</name>
<dbReference type="AlphaFoldDB" id="A0A4Q0XDY3"/>
<organism evidence="2 3">
    <name type="scientific">Gelidibacter gilvus</name>
    <dbReference type="NCBI Taxonomy" id="59602"/>
    <lineage>
        <taxon>Bacteria</taxon>
        <taxon>Pseudomonadati</taxon>
        <taxon>Bacteroidota</taxon>
        <taxon>Flavobacteriia</taxon>
        <taxon>Flavobacteriales</taxon>
        <taxon>Flavobacteriaceae</taxon>
        <taxon>Gelidibacter</taxon>
    </lineage>
</organism>
<accession>A0A4Q0XDY3</accession>
<evidence type="ECO:0000313" key="3">
    <source>
        <dbReference type="Proteomes" id="UP000289792"/>
    </source>
</evidence>
<gene>
    <name evidence="2" type="ORF">ESZ48_15365</name>
</gene>
<dbReference type="Proteomes" id="UP000289792">
    <property type="component" value="Unassembled WGS sequence"/>
</dbReference>
<comment type="caution">
    <text evidence="2">The sequence shown here is derived from an EMBL/GenBank/DDBJ whole genome shotgun (WGS) entry which is preliminary data.</text>
</comment>
<keyword evidence="1" id="KW-0472">Membrane</keyword>
<dbReference type="RefSeq" id="WP_129018391.1">
    <property type="nucleotide sequence ID" value="NZ_SDDZ01000012.1"/>
</dbReference>
<evidence type="ECO:0000256" key="1">
    <source>
        <dbReference type="SAM" id="Phobius"/>
    </source>
</evidence>
<dbReference type="OrthoDB" id="9969852at2"/>
<proteinExistence type="predicted"/>
<sequence length="320" mass="37337">MTTLTDITKNTYLLTFGHEANYDWNIITTVFIESSNVANDLSVKQLLNQNETEEQILYWQDLFFMEIAELENELEIDNDIFEKIKSNTIYQANQKFIEHLPKATTVLGRELFIDSLIENEDADVLIPDNILENALKKKSRDDLRNEFEKWNEENEKANVPKGNKTFLFIKYLAAACFLGIMLTVGYNTFYKNNSIFDNTEFVSTVQKEVIKNRGLGFTDDKDKSFVIIQIVDYNKAISSEESTPKNLIADSYSFHHKTLQLVLKENSDQIELIEFEKDKFYVAIDNKFYKLADSEKFIKLQQINDSQLIENLDQILFENE</sequence>
<evidence type="ECO:0000313" key="2">
    <source>
        <dbReference type="EMBL" id="RXJ45590.1"/>
    </source>
</evidence>
<keyword evidence="3" id="KW-1185">Reference proteome</keyword>
<reference evidence="2 3" key="1">
    <citation type="submission" date="2019-01" db="EMBL/GenBank/DDBJ databases">
        <title>Genome sequence of the Antarctic species Gelidibacter gilvus ACAM 158(T).</title>
        <authorList>
            <person name="Bowman J.P."/>
        </authorList>
    </citation>
    <scope>NUCLEOTIDE SEQUENCE [LARGE SCALE GENOMIC DNA]</scope>
    <source>
        <strain evidence="2 3">IC158</strain>
    </source>
</reference>
<dbReference type="EMBL" id="SDDZ01000012">
    <property type="protein sequence ID" value="RXJ45590.1"/>
    <property type="molecule type" value="Genomic_DNA"/>
</dbReference>
<keyword evidence="1" id="KW-1133">Transmembrane helix</keyword>
<protein>
    <submittedName>
        <fullName evidence="2">Uncharacterized protein</fullName>
    </submittedName>
</protein>